<dbReference type="NCBIfam" id="NF004531">
    <property type="entry name" value="PRK05878.1"/>
    <property type="match status" value="1"/>
</dbReference>
<feature type="domain" description="PEP-utilising enzyme C-terminal" evidence="17">
    <location>
        <begin position="519"/>
        <end position="869"/>
    </location>
</feature>
<dbReference type="InterPro" id="IPR015813">
    <property type="entry name" value="Pyrv/PenolPyrv_kinase-like_dom"/>
</dbReference>
<feature type="binding site" evidence="14">
    <location>
        <position position="745"/>
    </location>
    <ligand>
        <name>Mg(2+)</name>
        <dbReference type="ChEBI" id="CHEBI:18420"/>
    </ligand>
</feature>
<dbReference type="InterPro" id="IPR000121">
    <property type="entry name" value="PEP_util_C"/>
</dbReference>
<dbReference type="GO" id="GO:0005524">
    <property type="term" value="F:ATP binding"/>
    <property type="evidence" value="ECO:0007669"/>
    <property type="project" value="UniProtKB-UniRule"/>
</dbReference>
<evidence type="ECO:0000259" key="15">
    <source>
        <dbReference type="Pfam" id="PF00391"/>
    </source>
</evidence>
<evidence type="ECO:0000256" key="13">
    <source>
        <dbReference type="PIRSR" id="PIRSR000853-2"/>
    </source>
</evidence>
<keyword evidence="10 14" id="KW-0460">Magnesium</keyword>
<dbReference type="PANTHER" id="PTHR22931:SF9">
    <property type="entry name" value="PYRUVATE, PHOSPHATE DIKINASE 1, CHLOROPLASTIC"/>
    <property type="match status" value="1"/>
</dbReference>
<dbReference type="InterPro" id="IPR002192">
    <property type="entry name" value="PPDK_AMP/ATP-bd"/>
</dbReference>
<evidence type="ECO:0000256" key="1">
    <source>
        <dbReference type="ARBA" id="ARBA00001946"/>
    </source>
</evidence>
<evidence type="ECO:0000313" key="18">
    <source>
        <dbReference type="EMBL" id="MCQ4949538.1"/>
    </source>
</evidence>
<evidence type="ECO:0000256" key="11">
    <source>
        <dbReference type="PIRNR" id="PIRNR000853"/>
    </source>
</evidence>
<dbReference type="Gene3D" id="3.30.1490.20">
    <property type="entry name" value="ATP-grasp fold, A domain"/>
    <property type="match status" value="1"/>
</dbReference>
<comment type="catalytic activity">
    <reaction evidence="11">
        <text>pyruvate + phosphate + ATP = phosphoenolpyruvate + AMP + diphosphate + H(+)</text>
        <dbReference type="Rhea" id="RHEA:10756"/>
        <dbReference type="ChEBI" id="CHEBI:15361"/>
        <dbReference type="ChEBI" id="CHEBI:15378"/>
        <dbReference type="ChEBI" id="CHEBI:30616"/>
        <dbReference type="ChEBI" id="CHEBI:33019"/>
        <dbReference type="ChEBI" id="CHEBI:43474"/>
        <dbReference type="ChEBI" id="CHEBI:58702"/>
        <dbReference type="ChEBI" id="CHEBI:456215"/>
        <dbReference type="EC" id="2.7.9.1"/>
    </reaction>
</comment>
<dbReference type="NCBIfam" id="TIGR01828">
    <property type="entry name" value="pyru_phos_dikin"/>
    <property type="match status" value="1"/>
</dbReference>
<dbReference type="InterPro" id="IPR036637">
    <property type="entry name" value="Phosphohistidine_dom_sf"/>
</dbReference>
<dbReference type="EMBL" id="JANGAB010000003">
    <property type="protein sequence ID" value="MCQ4949538.1"/>
    <property type="molecule type" value="Genomic_DNA"/>
</dbReference>
<dbReference type="AlphaFoldDB" id="A0AAW5KB84"/>
<comment type="caution">
    <text evidence="18">The sequence shown here is derived from an EMBL/GenBank/DDBJ whole genome shotgun (WGS) entry which is preliminary data.</text>
</comment>
<evidence type="ECO:0000256" key="14">
    <source>
        <dbReference type="PIRSR" id="PIRSR000853-3"/>
    </source>
</evidence>
<feature type="binding site" evidence="14">
    <location>
        <position position="769"/>
    </location>
    <ligand>
        <name>Mg(2+)</name>
        <dbReference type="ChEBI" id="CHEBI:18420"/>
    </ligand>
</feature>
<feature type="binding site" evidence="13">
    <location>
        <position position="769"/>
    </location>
    <ligand>
        <name>substrate</name>
    </ligand>
</feature>
<proteinExistence type="inferred from homology"/>
<dbReference type="Pfam" id="PF02896">
    <property type="entry name" value="PEP-utilizers_C"/>
    <property type="match status" value="1"/>
</dbReference>
<feature type="binding site" evidence="13">
    <location>
        <position position="617"/>
    </location>
    <ligand>
        <name>substrate</name>
    </ligand>
</feature>
<keyword evidence="5 18" id="KW-0808">Transferase</keyword>
<feature type="binding site" evidence="13">
    <location>
        <position position="561"/>
    </location>
    <ligand>
        <name>substrate</name>
    </ligand>
</feature>
<dbReference type="PIRSF" id="PIRSF000853">
    <property type="entry name" value="PPDK"/>
    <property type="match status" value="1"/>
</dbReference>
<dbReference type="Gene3D" id="1.10.189.10">
    <property type="entry name" value="Pyruvate Phosphate Dikinase, domain 2"/>
    <property type="match status" value="1"/>
</dbReference>
<evidence type="ECO:0000259" key="16">
    <source>
        <dbReference type="Pfam" id="PF01326"/>
    </source>
</evidence>
<evidence type="ECO:0000256" key="4">
    <source>
        <dbReference type="ARBA" id="ARBA00020138"/>
    </source>
</evidence>
<feature type="binding site" evidence="13">
    <location>
        <position position="767"/>
    </location>
    <ligand>
        <name>substrate</name>
    </ligand>
</feature>
<keyword evidence="7" id="KW-0547">Nucleotide-binding</keyword>
<feature type="active site" description="Proton donor" evidence="12">
    <location>
        <position position="831"/>
    </location>
</feature>
<evidence type="ECO:0000256" key="6">
    <source>
        <dbReference type="ARBA" id="ARBA00022723"/>
    </source>
</evidence>
<evidence type="ECO:0000313" key="19">
    <source>
        <dbReference type="Proteomes" id="UP001205063"/>
    </source>
</evidence>
<keyword evidence="9" id="KW-0067">ATP-binding</keyword>
<evidence type="ECO:0000256" key="9">
    <source>
        <dbReference type="ARBA" id="ARBA00022840"/>
    </source>
</evidence>
<dbReference type="SUPFAM" id="SSF51621">
    <property type="entry name" value="Phosphoenolpyruvate/pyruvate domain"/>
    <property type="match status" value="1"/>
</dbReference>
<feature type="domain" description="PEP-utilising enzyme mobile" evidence="15">
    <location>
        <begin position="423"/>
        <end position="503"/>
    </location>
</feature>
<reference evidence="18" key="1">
    <citation type="submission" date="2022-06" db="EMBL/GenBank/DDBJ databases">
        <title>Isolation of gut microbiota from human fecal samples.</title>
        <authorList>
            <person name="Pamer E.G."/>
            <person name="Barat B."/>
            <person name="Waligurski E."/>
            <person name="Medina S."/>
            <person name="Paddock L."/>
            <person name="Mostad J."/>
        </authorList>
    </citation>
    <scope>NUCLEOTIDE SEQUENCE</scope>
    <source>
        <strain evidence="18">DFI.7.96</strain>
    </source>
</reference>
<dbReference type="PROSITE" id="PS00742">
    <property type="entry name" value="PEP_ENZYMES_2"/>
    <property type="match status" value="1"/>
</dbReference>
<dbReference type="GO" id="GO:0050242">
    <property type="term" value="F:pyruvate, phosphate dikinase activity"/>
    <property type="evidence" value="ECO:0007669"/>
    <property type="project" value="UniProtKB-UniRule"/>
</dbReference>
<dbReference type="InterPro" id="IPR040442">
    <property type="entry name" value="Pyrv_kinase-like_dom_sf"/>
</dbReference>
<dbReference type="PANTHER" id="PTHR22931">
    <property type="entry name" value="PHOSPHOENOLPYRUVATE DIKINASE-RELATED"/>
    <property type="match status" value="1"/>
</dbReference>
<dbReference type="InterPro" id="IPR018274">
    <property type="entry name" value="PEP_util_AS"/>
</dbReference>
<name>A0AAW5KB84_9FIRM</name>
<dbReference type="Gene3D" id="3.50.30.10">
    <property type="entry name" value="Phosphohistidine domain"/>
    <property type="match status" value="1"/>
</dbReference>
<dbReference type="GO" id="GO:0016301">
    <property type="term" value="F:kinase activity"/>
    <property type="evidence" value="ECO:0007669"/>
    <property type="project" value="UniProtKB-UniRule"/>
</dbReference>
<comment type="cofactor">
    <cofactor evidence="1 11 14">
        <name>Mg(2+)</name>
        <dbReference type="ChEBI" id="CHEBI:18420"/>
    </cofactor>
</comment>
<dbReference type="EC" id="2.7.9.1" evidence="3 11"/>
<evidence type="ECO:0000256" key="5">
    <source>
        <dbReference type="ARBA" id="ARBA00022679"/>
    </source>
</evidence>
<organism evidence="18 19">
    <name type="scientific">Bittarella massiliensis</name>
    <name type="common">ex Durand et al. 2017</name>
    <dbReference type="NCBI Taxonomy" id="1720313"/>
    <lineage>
        <taxon>Bacteria</taxon>
        <taxon>Bacillati</taxon>
        <taxon>Bacillota</taxon>
        <taxon>Clostridia</taxon>
        <taxon>Eubacteriales</taxon>
        <taxon>Oscillospiraceae</taxon>
        <taxon>Bittarella (ex Durand et al. 2017)</taxon>
    </lineage>
</organism>
<sequence>MSTKYVYKFSEGNGTMRELLGGKGANLAEMTNLGMPVPQGFTVTTEACTKYYEDGKQINEDIQKEIFENLAEFEKLVGKKFGDPENPLLVSVRSGARASMPGMMDTILNLGLNDEVVEGFAKFTNNPRFAYDSYRRFIQMFSDVVMELPKPEFEKIIDAKKEERGVTQDVELDADDMKDLVVRFKAFYKEKKGTDFPADPKVQLMEAVKAVFRSWDNPRANVYRRMNEIPYDWGTAVNVQMMVFGNSGDRSGTGVAFTRNPATGEKALFGEYLINAQGEDVVAGVRTPSPISHLQEDMPEVYNQFAEIANRLEQHYRDMQDMEFTIENGKLFMLQTRNGKRTAAAALKIAVDLVDEGMITEDEAVLRVEPKQLDSLLHPQFNADEMKKAECIGKGLAASPGAACGKVVFTAEDAKEWAEKGEKIVLVRRETSPEDIEGMNVAEGILTVRGGMTSHAAVVARGMGTCCVSGCGEIVIDEEAKEFSLGGKTLHEGDFLSIDGSTGNIYYGAIPTSPAAISGDFGRFMGWADKVRKLKVLTNADTPRDAKQGREFGAQGIGLCRTEHMFFEESRIKAMREMIVAETTEDRKKALAKIEPYQQGDFEALYEAMEGDPVTIRFLDPPLHEFLPTKEEDIKEIADELGITVAKLKEVIASLHEFNPMMGHRGCRLAVSYPEIAEMQTTAVIQAAINVTKKGNFAVKPQIMIPLVGEVKELKFVKDVVVATADKLIAESGIDLEYEVGTMIEIPRAALTADEIATEAEFFSFGTNDLTQMTFGFSRDDAGKFLDYYYDNKIYESDPFAHLDQKGVGKLVEMAAKLGRQTRPDIHLGICGEHGGDPTSVEFCHRVGLDYVSCSPFRVPIARLAAAQAALKDK</sequence>
<evidence type="ECO:0000259" key="17">
    <source>
        <dbReference type="Pfam" id="PF02896"/>
    </source>
</evidence>
<feature type="binding site" evidence="13">
    <location>
        <position position="768"/>
    </location>
    <ligand>
        <name>substrate</name>
    </ligand>
</feature>
<feature type="active site" description="Tele-phosphohistidine intermediate" evidence="12">
    <location>
        <position position="455"/>
    </location>
</feature>
<dbReference type="InterPro" id="IPR023151">
    <property type="entry name" value="PEP_util_CS"/>
</dbReference>
<evidence type="ECO:0000256" key="12">
    <source>
        <dbReference type="PIRSR" id="PIRSR000853-1"/>
    </source>
</evidence>
<feature type="domain" description="Pyruvate phosphate dikinase AMP/ATP-binding" evidence="16">
    <location>
        <begin position="18"/>
        <end position="295"/>
    </location>
</feature>
<dbReference type="SUPFAM" id="SSF56059">
    <property type="entry name" value="Glutathione synthetase ATP-binding domain-like"/>
    <property type="match status" value="1"/>
</dbReference>
<dbReference type="PROSITE" id="PS00370">
    <property type="entry name" value="PEP_ENZYMES_PHOS_SITE"/>
    <property type="match status" value="1"/>
</dbReference>
<evidence type="ECO:0000256" key="3">
    <source>
        <dbReference type="ARBA" id="ARBA00011994"/>
    </source>
</evidence>
<dbReference type="Pfam" id="PF00391">
    <property type="entry name" value="PEP-utilizers"/>
    <property type="match status" value="1"/>
</dbReference>
<gene>
    <name evidence="18" type="primary">ppdK</name>
    <name evidence="18" type="ORF">NE646_07640</name>
</gene>
<evidence type="ECO:0000256" key="2">
    <source>
        <dbReference type="ARBA" id="ARBA00007837"/>
    </source>
</evidence>
<dbReference type="GO" id="GO:0046872">
    <property type="term" value="F:metal ion binding"/>
    <property type="evidence" value="ECO:0007669"/>
    <property type="project" value="UniProtKB-UniRule"/>
</dbReference>
<feature type="binding site" evidence="13">
    <location>
        <position position="745"/>
    </location>
    <ligand>
        <name>substrate</name>
    </ligand>
</feature>
<evidence type="ECO:0000256" key="10">
    <source>
        <dbReference type="ARBA" id="ARBA00022842"/>
    </source>
</evidence>
<dbReference type="Proteomes" id="UP001205063">
    <property type="component" value="Unassembled WGS sequence"/>
</dbReference>
<dbReference type="Gene3D" id="3.20.20.60">
    <property type="entry name" value="Phosphoenolpyruvate-binding domains"/>
    <property type="match status" value="1"/>
</dbReference>
<dbReference type="InterPro" id="IPR010121">
    <property type="entry name" value="Pyruvate_phosphate_dikinase"/>
</dbReference>
<keyword evidence="8" id="KW-0418">Kinase</keyword>
<dbReference type="Gene3D" id="3.30.470.20">
    <property type="entry name" value="ATP-grasp fold, B domain"/>
    <property type="match status" value="1"/>
</dbReference>
<dbReference type="Pfam" id="PF01326">
    <property type="entry name" value="PPDK_N"/>
    <property type="match status" value="2"/>
</dbReference>
<evidence type="ECO:0000256" key="8">
    <source>
        <dbReference type="ARBA" id="ARBA00022777"/>
    </source>
</evidence>
<keyword evidence="18" id="KW-0670">Pyruvate</keyword>
<dbReference type="SUPFAM" id="SSF52009">
    <property type="entry name" value="Phosphohistidine domain"/>
    <property type="match status" value="1"/>
</dbReference>
<keyword evidence="6 14" id="KW-0479">Metal-binding</keyword>
<dbReference type="InterPro" id="IPR013815">
    <property type="entry name" value="ATP_grasp_subdomain_1"/>
</dbReference>
<dbReference type="RefSeq" id="WP_185915870.1">
    <property type="nucleotide sequence ID" value="NZ_JACMSD010000004.1"/>
</dbReference>
<comment type="similarity">
    <text evidence="2 11">Belongs to the PEP-utilizing enzyme family.</text>
</comment>
<dbReference type="Gene3D" id="1.20.80.30">
    <property type="match status" value="1"/>
</dbReference>
<dbReference type="InterPro" id="IPR008279">
    <property type="entry name" value="PEP-util_enz_mobile_dom"/>
</dbReference>
<evidence type="ECO:0000256" key="7">
    <source>
        <dbReference type="ARBA" id="ARBA00022741"/>
    </source>
</evidence>
<feature type="binding site" evidence="13">
    <location>
        <position position="766"/>
    </location>
    <ligand>
        <name>substrate</name>
    </ligand>
</feature>
<protein>
    <recommendedName>
        <fullName evidence="4 11">Pyruvate, phosphate dikinase</fullName>
        <ecNumber evidence="3 11">2.7.9.1</ecNumber>
    </recommendedName>
</protein>
<feature type="domain" description="Pyruvate phosphate dikinase AMP/ATP-binding" evidence="16">
    <location>
        <begin position="303"/>
        <end position="352"/>
    </location>
</feature>
<accession>A0AAW5KB84</accession>